<dbReference type="SUPFAM" id="SSF53756">
    <property type="entry name" value="UDP-Glycosyltransferase/glycogen phosphorylase"/>
    <property type="match status" value="1"/>
</dbReference>
<dbReference type="AlphaFoldDB" id="A0AAF0CQV4"/>
<organism evidence="1 2">
    <name type="scientific">Synoicihabitans lomoniglobus</name>
    <dbReference type="NCBI Taxonomy" id="2909285"/>
    <lineage>
        <taxon>Bacteria</taxon>
        <taxon>Pseudomonadati</taxon>
        <taxon>Verrucomicrobiota</taxon>
        <taxon>Opitutia</taxon>
        <taxon>Opitutales</taxon>
        <taxon>Opitutaceae</taxon>
        <taxon>Synoicihabitans</taxon>
    </lineage>
</organism>
<dbReference type="Pfam" id="PF13692">
    <property type="entry name" value="Glyco_trans_1_4"/>
    <property type="match status" value="1"/>
</dbReference>
<dbReference type="EMBL" id="CP119075">
    <property type="protein sequence ID" value="WED66353.1"/>
    <property type="molecule type" value="Genomic_DNA"/>
</dbReference>
<dbReference type="Proteomes" id="UP001218638">
    <property type="component" value="Chromosome"/>
</dbReference>
<name>A0AAF0CQV4_9BACT</name>
<sequence length="421" mass="47930">MGSVQIQAQDFTVPRPKRIMDLSGKKILICEEALIDQKGHFQTWIRAIRQMHLDAGAQVFVAGNEAVVDDVRSDLAVLPIYTVNSWDQKKLGSLPAWRRHFRVFAQNWRIFWQTRKALRAAGPVDALFFTAVRVHHLIGLRLLCMWGLGHRFKKLTCFLLTSQAEYNADFTSFQFPRRSGLIALVLKSFKRLVERGSVILAGDSHITCAEYEKLTNIPMTLFPSPGSDLRYVKTAPTKGATVFTLLGVSTWDKGIDNFQSSILKFLERNPESQATFVLQWSVPCQRPDGSIVEVSEKLRSDHRVTYLERRLSNEEYATYFRDADFIVLPYRKMTYFNRISGVAVEAAVSGKPMIVTESTWLEWAVNEFGSGIAVPEGGIEELCAAIERCCEERDSILARARERMAVARDYNSSERYLSLLW</sequence>
<dbReference type="RefSeq" id="WP_330932265.1">
    <property type="nucleotide sequence ID" value="NZ_CP119075.1"/>
</dbReference>
<gene>
    <name evidence="1" type="ORF">PXH66_05770</name>
</gene>
<accession>A0AAF0CQV4</accession>
<protein>
    <submittedName>
        <fullName evidence="1">Glycosyltransferase</fullName>
    </submittedName>
</protein>
<evidence type="ECO:0000313" key="2">
    <source>
        <dbReference type="Proteomes" id="UP001218638"/>
    </source>
</evidence>
<dbReference type="KEGG" id="slom:PXH66_05770"/>
<dbReference type="Gene3D" id="3.40.50.2000">
    <property type="entry name" value="Glycogen Phosphorylase B"/>
    <property type="match status" value="1"/>
</dbReference>
<proteinExistence type="predicted"/>
<evidence type="ECO:0000313" key="1">
    <source>
        <dbReference type="EMBL" id="WED66353.1"/>
    </source>
</evidence>
<keyword evidence="2" id="KW-1185">Reference proteome</keyword>
<reference evidence="1" key="1">
    <citation type="submission" date="2023-03" db="EMBL/GenBank/DDBJ databases">
        <title>Lomoglobus Profundus gen. nov., sp. nov., a novel member of the phylum Verrucomicrobia, isolated from deep-marine sediment of South China Sea.</title>
        <authorList>
            <person name="Ahmad T."/>
            <person name="Ishaq S.E."/>
            <person name="Wang F."/>
        </authorList>
    </citation>
    <scope>NUCLEOTIDE SEQUENCE</scope>
    <source>
        <strain evidence="1">LMO-M01</strain>
    </source>
</reference>